<accession>A0A3S2N187</accession>
<reference evidence="1 2" key="1">
    <citation type="submission" date="2018-11" db="EMBL/GenBank/DDBJ databases">
        <authorList>
            <person name="Lopez-Roques C."/>
            <person name="Donnadieu C."/>
            <person name="Bouchez O."/>
            <person name="Klopp C."/>
            <person name="Cabau C."/>
            <person name="Zahm M."/>
        </authorList>
    </citation>
    <scope>NUCLEOTIDE SEQUENCE [LARGE SCALE GENOMIC DNA]</scope>
    <source>
        <strain evidence="1">RS831</strain>
        <tissue evidence="1">Whole body</tissue>
    </source>
</reference>
<evidence type="ECO:0000313" key="1">
    <source>
        <dbReference type="EMBL" id="RVE71223.1"/>
    </source>
</evidence>
<sequence>MSEFTEEVLTGFWLQARLMTEADPYRFTKKETEASHQTATDAGVRRVGVLTRRVGDLPVVCSSQEESRTLNVGTMAGESESAPSPQFEGAVLQQVCLEVGCDSSCRAPPTNPWLSSLTSSPSRNRKDVMVIIRRIVEFFRPGDHTSGLHVLSFISTVITSA</sequence>
<evidence type="ECO:0000313" key="2">
    <source>
        <dbReference type="Proteomes" id="UP000283210"/>
    </source>
</evidence>
<keyword evidence="2" id="KW-1185">Reference proteome</keyword>
<reference evidence="1 2" key="2">
    <citation type="submission" date="2019-01" db="EMBL/GenBank/DDBJ databases">
        <title>A chromosome length genome reference of the Java medaka (oryzias javanicus).</title>
        <authorList>
            <person name="Herpin A."/>
            <person name="Takehana Y."/>
            <person name="Naruse K."/>
            <person name="Ansai S."/>
            <person name="Kawaguchi M."/>
        </authorList>
    </citation>
    <scope>NUCLEOTIDE SEQUENCE [LARGE SCALE GENOMIC DNA]</scope>
    <source>
        <strain evidence="1">RS831</strain>
        <tissue evidence="1">Whole body</tissue>
    </source>
</reference>
<proteinExistence type="predicted"/>
<name>A0A3S2N187_ORYJA</name>
<gene>
    <name evidence="1" type="ORF">OJAV_G00072540</name>
</gene>
<dbReference type="AlphaFoldDB" id="A0A3S2N187"/>
<organism evidence="1 2">
    <name type="scientific">Oryzias javanicus</name>
    <name type="common">Javanese ricefish</name>
    <name type="synonym">Aplocheilus javanicus</name>
    <dbReference type="NCBI Taxonomy" id="123683"/>
    <lineage>
        <taxon>Eukaryota</taxon>
        <taxon>Metazoa</taxon>
        <taxon>Chordata</taxon>
        <taxon>Craniata</taxon>
        <taxon>Vertebrata</taxon>
        <taxon>Euteleostomi</taxon>
        <taxon>Actinopterygii</taxon>
        <taxon>Neopterygii</taxon>
        <taxon>Teleostei</taxon>
        <taxon>Neoteleostei</taxon>
        <taxon>Acanthomorphata</taxon>
        <taxon>Ovalentaria</taxon>
        <taxon>Atherinomorphae</taxon>
        <taxon>Beloniformes</taxon>
        <taxon>Adrianichthyidae</taxon>
        <taxon>Oryziinae</taxon>
        <taxon>Oryzias</taxon>
    </lineage>
</organism>
<dbReference type="Proteomes" id="UP000283210">
    <property type="component" value="Chromosome 7"/>
</dbReference>
<protein>
    <submittedName>
        <fullName evidence="1">Uncharacterized protein</fullName>
    </submittedName>
</protein>
<dbReference type="EMBL" id="CM012443">
    <property type="protein sequence ID" value="RVE71223.1"/>
    <property type="molecule type" value="Genomic_DNA"/>
</dbReference>